<dbReference type="GO" id="GO:0009408">
    <property type="term" value="P:response to heat"/>
    <property type="evidence" value="ECO:0007669"/>
    <property type="project" value="InterPro"/>
</dbReference>
<evidence type="ECO:0000256" key="5">
    <source>
        <dbReference type="ARBA" id="ARBA00023186"/>
    </source>
</evidence>
<dbReference type="FunFam" id="2.60.260.20:FF:000005">
    <property type="entry name" value="Chaperone protein dnaJ 1, mitochondrial"/>
    <property type="match status" value="1"/>
</dbReference>
<evidence type="ECO:0000256" key="3">
    <source>
        <dbReference type="ARBA" id="ARBA00022771"/>
    </source>
</evidence>
<feature type="compositionally biased region" description="Polar residues" evidence="7">
    <location>
        <begin position="467"/>
        <end position="480"/>
    </location>
</feature>
<dbReference type="InterPro" id="IPR012724">
    <property type="entry name" value="DnaJ"/>
</dbReference>
<evidence type="ECO:0000256" key="7">
    <source>
        <dbReference type="SAM" id="MobiDB-lite"/>
    </source>
</evidence>
<dbReference type="GO" id="GO:0005524">
    <property type="term" value="F:ATP binding"/>
    <property type="evidence" value="ECO:0007669"/>
    <property type="project" value="InterPro"/>
</dbReference>
<dbReference type="Gene3D" id="2.10.230.10">
    <property type="entry name" value="Heat shock protein DnaJ, cysteine-rich domain"/>
    <property type="match status" value="1"/>
</dbReference>
<evidence type="ECO:0000259" key="9">
    <source>
        <dbReference type="PROSITE" id="PS51188"/>
    </source>
</evidence>
<dbReference type="CDD" id="cd10747">
    <property type="entry name" value="DnaJ_C"/>
    <property type="match status" value="1"/>
</dbReference>
<dbReference type="PROSITE" id="PS51188">
    <property type="entry name" value="ZF_CR"/>
    <property type="match status" value="1"/>
</dbReference>
<dbReference type="InterPro" id="IPR036410">
    <property type="entry name" value="HSP_DnaJ_Cys-rich_dom_sf"/>
</dbReference>
<dbReference type="Proteomes" id="UP001219518">
    <property type="component" value="Unassembled WGS sequence"/>
</dbReference>
<dbReference type="PANTHER" id="PTHR44145:SF3">
    <property type="entry name" value="DNAJ HOMOLOG SUBFAMILY A MEMBER 3, MITOCHONDRIAL"/>
    <property type="match status" value="1"/>
</dbReference>
<keyword evidence="3 6" id="KW-0863">Zinc-finger</keyword>
<dbReference type="FunFam" id="1.10.287.110:FF:000075">
    <property type="entry name" value="Uncharacterized protein, isoform D"/>
    <property type="match status" value="1"/>
</dbReference>
<dbReference type="AlphaFoldDB" id="A0AAE1H7W2"/>
<evidence type="ECO:0000256" key="4">
    <source>
        <dbReference type="ARBA" id="ARBA00022833"/>
    </source>
</evidence>
<dbReference type="PRINTS" id="PR00625">
    <property type="entry name" value="JDOMAIN"/>
</dbReference>
<evidence type="ECO:0000259" key="8">
    <source>
        <dbReference type="PROSITE" id="PS50076"/>
    </source>
</evidence>
<dbReference type="PROSITE" id="PS50076">
    <property type="entry name" value="DNAJ_2"/>
    <property type="match status" value="1"/>
</dbReference>
<keyword evidence="2" id="KW-0677">Repeat</keyword>
<feature type="domain" description="J" evidence="8">
    <location>
        <begin position="76"/>
        <end position="141"/>
    </location>
</feature>
<feature type="zinc finger region" description="CR-type" evidence="6">
    <location>
        <begin position="226"/>
        <end position="304"/>
    </location>
</feature>
<dbReference type="InterPro" id="IPR002939">
    <property type="entry name" value="DnaJ_C"/>
</dbReference>
<dbReference type="InterPro" id="IPR018253">
    <property type="entry name" value="DnaJ_domain_CS"/>
</dbReference>
<feature type="compositionally biased region" description="Gly residues" evidence="7">
    <location>
        <begin position="149"/>
        <end position="168"/>
    </location>
</feature>
<dbReference type="GO" id="GO:0008270">
    <property type="term" value="F:zinc ion binding"/>
    <property type="evidence" value="ECO:0007669"/>
    <property type="project" value="UniProtKB-KW"/>
</dbReference>
<dbReference type="InterPro" id="IPR051938">
    <property type="entry name" value="Apopto_cytoskel_mod"/>
</dbReference>
<proteinExistence type="inferred from homology"/>
<dbReference type="PANTHER" id="PTHR44145">
    <property type="entry name" value="DNAJ HOMOLOG SUBFAMILY A MEMBER 3, MITOCHONDRIAL"/>
    <property type="match status" value="1"/>
</dbReference>
<organism evidence="10 11">
    <name type="scientific">Frankliniella fusca</name>
    <dbReference type="NCBI Taxonomy" id="407009"/>
    <lineage>
        <taxon>Eukaryota</taxon>
        <taxon>Metazoa</taxon>
        <taxon>Ecdysozoa</taxon>
        <taxon>Arthropoda</taxon>
        <taxon>Hexapoda</taxon>
        <taxon>Insecta</taxon>
        <taxon>Pterygota</taxon>
        <taxon>Neoptera</taxon>
        <taxon>Paraneoptera</taxon>
        <taxon>Thysanoptera</taxon>
        <taxon>Terebrantia</taxon>
        <taxon>Thripoidea</taxon>
        <taxon>Thripidae</taxon>
        <taxon>Frankliniella</taxon>
    </lineage>
</organism>
<feature type="domain" description="CR-type" evidence="9">
    <location>
        <begin position="226"/>
        <end position="304"/>
    </location>
</feature>
<dbReference type="HAMAP" id="MF_01152">
    <property type="entry name" value="DnaJ"/>
    <property type="match status" value="1"/>
</dbReference>
<dbReference type="Pfam" id="PF00684">
    <property type="entry name" value="DnaJ_CXXCXGXG"/>
    <property type="match status" value="1"/>
</dbReference>
<evidence type="ECO:0000313" key="11">
    <source>
        <dbReference type="Proteomes" id="UP001219518"/>
    </source>
</evidence>
<comment type="caution">
    <text evidence="10">The sequence shown here is derived from an EMBL/GenBank/DDBJ whole genome shotgun (WGS) entry which is preliminary data.</text>
</comment>
<dbReference type="GO" id="GO:0051082">
    <property type="term" value="F:unfolded protein binding"/>
    <property type="evidence" value="ECO:0007669"/>
    <property type="project" value="InterPro"/>
</dbReference>
<dbReference type="CDD" id="cd06257">
    <property type="entry name" value="DnaJ"/>
    <property type="match status" value="1"/>
</dbReference>
<feature type="region of interest" description="Disordered" evidence="7">
    <location>
        <begin position="452"/>
        <end position="519"/>
    </location>
</feature>
<evidence type="ECO:0000256" key="2">
    <source>
        <dbReference type="ARBA" id="ARBA00022737"/>
    </source>
</evidence>
<dbReference type="SUPFAM" id="SSF49493">
    <property type="entry name" value="HSP40/DnaJ peptide-binding domain"/>
    <property type="match status" value="2"/>
</dbReference>
<feature type="compositionally biased region" description="Basic and acidic residues" evidence="7">
    <location>
        <begin position="452"/>
        <end position="466"/>
    </location>
</feature>
<dbReference type="SMART" id="SM00271">
    <property type="entry name" value="DnaJ"/>
    <property type="match status" value="1"/>
</dbReference>
<dbReference type="InterPro" id="IPR008971">
    <property type="entry name" value="HSP40/DnaJ_pept-bd"/>
</dbReference>
<dbReference type="GO" id="GO:0005739">
    <property type="term" value="C:mitochondrion"/>
    <property type="evidence" value="ECO:0007669"/>
    <property type="project" value="TreeGrafter"/>
</dbReference>
<dbReference type="Pfam" id="PF00226">
    <property type="entry name" value="DnaJ"/>
    <property type="match status" value="1"/>
</dbReference>
<dbReference type="GO" id="GO:0043066">
    <property type="term" value="P:negative regulation of apoptotic process"/>
    <property type="evidence" value="ECO:0007669"/>
    <property type="project" value="TreeGrafter"/>
</dbReference>
<dbReference type="FunFam" id="2.10.230.10:FF:000002">
    <property type="entry name" value="Molecular chaperone DnaJ"/>
    <property type="match status" value="1"/>
</dbReference>
<dbReference type="EMBL" id="JAHWGI010000505">
    <property type="protein sequence ID" value="KAK3916238.1"/>
    <property type="molecule type" value="Genomic_DNA"/>
</dbReference>
<dbReference type="SUPFAM" id="SSF57938">
    <property type="entry name" value="DnaJ/Hsp40 cysteine-rich domain"/>
    <property type="match status" value="1"/>
</dbReference>
<accession>A0AAE1H7W2</accession>
<keyword evidence="1 6" id="KW-0479">Metal-binding</keyword>
<dbReference type="InterPro" id="IPR001305">
    <property type="entry name" value="HSP_DnaJ_Cys-rich_dom"/>
</dbReference>
<sequence>MATRGFVRIFSYRHTPLNNFTKLSCRTYDKCTVCIRLCSFTSVCGVPRAYHDVLRRNQHTGEARSFHTSSKLSRKDYYEVLGVNKKADAKEIKKAYYQLAKKYHPDTNKDDPNASKKFQEVSEAYEVLSDDTKRREYDAWGTTSEQMGREGGGSGGFGPRGGRTGAGQGMNWEYRSSVDPEELFRKIFGDHHGFQSFTEDFAESAFGFGSGQEVTVKLTFAQAARGINKDVDVNIVDTCPTCKGTRAEPGTKATKCEACNGSGMETIKTGPFVMRTQCRVCNGSTMSIKHPCKECGGNGKTLQRKRVTVPIPAGVQDGQTLRMSVGRKELFITVRVEQSAYFKQHGADVHTEADVSLAQAVLGGTIRIQGVYEDQTIQIAPLTSSHTRICLKSKGMKLISGYGYGDHYVNIKIKMPKSLTPEQKELLTAYAELEEDTPGTIFGIAFKKDGSKVRMDPKTDSEKQECSQESYSKTKGSSNIKGADKSAPPTKPDSKNEETNAKSVINEERKKEAEETMRQ</sequence>
<gene>
    <name evidence="10" type="ORF">KUF71_006106</name>
</gene>
<name>A0AAE1H7W2_9NEOP</name>
<keyword evidence="11" id="KW-1185">Reference proteome</keyword>
<keyword evidence="4 6" id="KW-0862">Zinc</keyword>
<dbReference type="InterPro" id="IPR036869">
    <property type="entry name" value="J_dom_sf"/>
</dbReference>
<reference evidence="10" key="1">
    <citation type="submission" date="2021-07" db="EMBL/GenBank/DDBJ databases">
        <authorList>
            <person name="Catto M.A."/>
            <person name="Jacobson A."/>
            <person name="Kennedy G."/>
            <person name="Labadie P."/>
            <person name="Hunt B.G."/>
            <person name="Srinivasan R."/>
        </authorList>
    </citation>
    <scope>NUCLEOTIDE SEQUENCE</scope>
    <source>
        <strain evidence="10">PL_HMW_Pooled</strain>
        <tissue evidence="10">Head</tissue>
    </source>
</reference>
<protein>
    <submittedName>
        <fullName evidence="10">Protein tumorous imaginal discs, mitochondrial</fullName>
    </submittedName>
</protein>
<feature type="region of interest" description="Disordered" evidence="7">
    <location>
        <begin position="141"/>
        <end position="170"/>
    </location>
</feature>
<evidence type="ECO:0000256" key="1">
    <source>
        <dbReference type="ARBA" id="ARBA00022723"/>
    </source>
</evidence>
<keyword evidence="5" id="KW-0143">Chaperone</keyword>
<feature type="compositionally biased region" description="Basic and acidic residues" evidence="7">
    <location>
        <begin position="492"/>
        <end position="519"/>
    </location>
</feature>
<dbReference type="GO" id="GO:0006457">
    <property type="term" value="P:protein folding"/>
    <property type="evidence" value="ECO:0007669"/>
    <property type="project" value="InterPro"/>
</dbReference>
<reference evidence="10" key="2">
    <citation type="journal article" date="2023" name="BMC Genomics">
        <title>Pest status, molecular evolution, and epigenetic factors derived from the genome assembly of Frankliniella fusca, a thysanopteran phytovirus vector.</title>
        <authorList>
            <person name="Catto M.A."/>
            <person name="Labadie P.E."/>
            <person name="Jacobson A.L."/>
            <person name="Kennedy G.G."/>
            <person name="Srinivasan R."/>
            <person name="Hunt B.G."/>
        </authorList>
    </citation>
    <scope>NUCLEOTIDE SEQUENCE</scope>
    <source>
        <strain evidence="10">PL_HMW_Pooled</strain>
    </source>
</reference>
<dbReference type="CDD" id="cd10719">
    <property type="entry name" value="DnaJ_zf"/>
    <property type="match status" value="1"/>
</dbReference>
<evidence type="ECO:0000256" key="6">
    <source>
        <dbReference type="PROSITE-ProRule" id="PRU00546"/>
    </source>
</evidence>
<dbReference type="GO" id="GO:0007005">
    <property type="term" value="P:mitochondrion organization"/>
    <property type="evidence" value="ECO:0007669"/>
    <property type="project" value="TreeGrafter"/>
</dbReference>
<dbReference type="Gene3D" id="2.60.260.20">
    <property type="entry name" value="Urease metallochaperone UreE, N-terminal domain"/>
    <property type="match status" value="2"/>
</dbReference>
<dbReference type="Gene3D" id="1.10.287.110">
    <property type="entry name" value="DnaJ domain"/>
    <property type="match status" value="1"/>
</dbReference>
<evidence type="ECO:0000313" key="10">
    <source>
        <dbReference type="EMBL" id="KAK3916238.1"/>
    </source>
</evidence>
<dbReference type="SUPFAM" id="SSF46565">
    <property type="entry name" value="Chaperone J-domain"/>
    <property type="match status" value="1"/>
</dbReference>
<dbReference type="GO" id="GO:0031072">
    <property type="term" value="F:heat shock protein binding"/>
    <property type="evidence" value="ECO:0007669"/>
    <property type="project" value="InterPro"/>
</dbReference>
<dbReference type="InterPro" id="IPR001623">
    <property type="entry name" value="DnaJ_domain"/>
</dbReference>
<dbReference type="Pfam" id="PF01556">
    <property type="entry name" value="DnaJ_C"/>
    <property type="match status" value="1"/>
</dbReference>
<dbReference type="PROSITE" id="PS00636">
    <property type="entry name" value="DNAJ_1"/>
    <property type="match status" value="1"/>
</dbReference>